<name>A0A1E4TBC0_9ASCO</name>
<keyword evidence="4" id="KW-1185">Reference proteome</keyword>
<gene>
    <name evidence="3" type="ORF">CANCADRAFT_148401</name>
</gene>
<protein>
    <recommendedName>
        <fullName evidence="5">Nucleoporin POM34</fullName>
    </recommendedName>
</protein>
<keyword evidence="2" id="KW-1133">Transmembrane helix</keyword>
<keyword evidence="2" id="KW-0472">Membrane</keyword>
<dbReference type="AlphaFoldDB" id="A0A1E4TBC0"/>
<dbReference type="GO" id="GO:0030474">
    <property type="term" value="P:spindle pole body duplication"/>
    <property type="evidence" value="ECO:0007669"/>
    <property type="project" value="TreeGrafter"/>
</dbReference>
<dbReference type="Proteomes" id="UP000095023">
    <property type="component" value="Unassembled WGS sequence"/>
</dbReference>
<feature type="transmembrane region" description="Helical" evidence="2">
    <location>
        <begin position="79"/>
        <end position="100"/>
    </location>
</feature>
<keyword evidence="2" id="KW-0812">Transmembrane</keyword>
<dbReference type="GO" id="GO:0006606">
    <property type="term" value="P:protein import into nucleus"/>
    <property type="evidence" value="ECO:0007669"/>
    <property type="project" value="TreeGrafter"/>
</dbReference>
<dbReference type="InterPro" id="IPR012578">
    <property type="entry name" value="Nucl_pore_cmplx"/>
</dbReference>
<evidence type="ECO:0008006" key="5">
    <source>
        <dbReference type="Google" id="ProtNLM"/>
    </source>
</evidence>
<dbReference type="OrthoDB" id="429932at2759"/>
<proteinExistence type="predicted"/>
<feature type="region of interest" description="Disordered" evidence="1">
    <location>
        <begin position="1"/>
        <end position="21"/>
    </location>
</feature>
<dbReference type="PANTHER" id="PTHR28003">
    <property type="entry name" value="NUCLEOPORIN POM34"/>
    <property type="match status" value="1"/>
</dbReference>
<sequence length="238" mass="26052">MSVNSTPSSSQVPTGRWDHPSIGATQERLRKYSFTQTTARRIFMNAIGWLLFNFLRTVVSDFGIESLLNRLKLSSYNVYLTYFSFGLQILFAWNIIDGVLKLIKPEDPMLDLPLTPTQRRLLGLTPRASPQGTPIPTPPKYIKSPLQGSPATSRFAKAKGASTPTPPSATKETPDSSKSDTTRQLSKAVTTALGTSSNVTTTSFTKDGPSGSPMVSTQYSPSISPSSKFFYMTDSPKR</sequence>
<feature type="compositionally biased region" description="Polar residues" evidence="1">
    <location>
        <begin position="1"/>
        <end position="13"/>
    </location>
</feature>
<dbReference type="GO" id="GO:0005640">
    <property type="term" value="C:nuclear outer membrane"/>
    <property type="evidence" value="ECO:0007669"/>
    <property type="project" value="TreeGrafter"/>
</dbReference>
<evidence type="ECO:0000313" key="4">
    <source>
        <dbReference type="Proteomes" id="UP000095023"/>
    </source>
</evidence>
<feature type="compositionally biased region" description="Basic and acidic residues" evidence="1">
    <location>
        <begin position="172"/>
        <end position="181"/>
    </location>
</feature>
<organism evidence="3 4">
    <name type="scientific">Tortispora caseinolytica NRRL Y-17796</name>
    <dbReference type="NCBI Taxonomy" id="767744"/>
    <lineage>
        <taxon>Eukaryota</taxon>
        <taxon>Fungi</taxon>
        <taxon>Dikarya</taxon>
        <taxon>Ascomycota</taxon>
        <taxon>Saccharomycotina</taxon>
        <taxon>Trigonopsidomycetes</taxon>
        <taxon>Trigonopsidales</taxon>
        <taxon>Trigonopsidaceae</taxon>
        <taxon>Tortispora</taxon>
    </lineage>
</organism>
<reference evidence="4" key="1">
    <citation type="submission" date="2016-02" db="EMBL/GenBank/DDBJ databases">
        <title>Comparative genomics of biotechnologically important yeasts.</title>
        <authorList>
            <consortium name="DOE Joint Genome Institute"/>
            <person name="Riley R."/>
            <person name="Haridas S."/>
            <person name="Wolfe K.H."/>
            <person name="Lopes M.R."/>
            <person name="Hittinger C.T."/>
            <person name="Goker M."/>
            <person name="Salamov A."/>
            <person name="Wisecaver J."/>
            <person name="Long T.M."/>
            <person name="Aerts A.L."/>
            <person name="Barry K."/>
            <person name="Choi C."/>
            <person name="Clum A."/>
            <person name="Coughlan A.Y."/>
            <person name="Deshpande S."/>
            <person name="Douglass A.P."/>
            <person name="Hanson S.J."/>
            <person name="Klenk H.-P."/>
            <person name="Labutti K."/>
            <person name="Lapidus A."/>
            <person name="Lindquist E."/>
            <person name="Lipzen A."/>
            <person name="Meier-Kolthoff J.P."/>
            <person name="Ohm R.A."/>
            <person name="Otillar R.P."/>
            <person name="Pangilinan J."/>
            <person name="Peng Y."/>
            <person name="Rokas A."/>
            <person name="Rosa C.A."/>
            <person name="Scheuner C."/>
            <person name="Sibirny A.A."/>
            <person name="Slot J.C."/>
            <person name="Stielow J.B."/>
            <person name="Sun H."/>
            <person name="Kurtzman C.P."/>
            <person name="Blackwell M."/>
            <person name="Jeffries T.W."/>
            <person name="Grigoriev I.V."/>
        </authorList>
    </citation>
    <scope>NUCLEOTIDE SEQUENCE [LARGE SCALE GENOMIC DNA]</scope>
    <source>
        <strain evidence="4">NRRL Y-17796</strain>
    </source>
</reference>
<accession>A0A1E4TBC0</accession>
<feature type="transmembrane region" description="Helical" evidence="2">
    <location>
        <begin position="42"/>
        <end position="59"/>
    </location>
</feature>
<dbReference type="PANTHER" id="PTHR28003:SF1">
    <property type="entry name" value="NUCLEOPORIN POM34"/>
    <property type="match status" value="1"/>
</dbReference>
<feature type="region of interest" description="Disordered" evidence="1">
    <location>
        <begin position="123"/>
        <end position="238"/>
    </location>
</feature>
<evidence type="ECO:0000313" key="3">
    <source>
        <dbReference type="EMBL" id="ODV88948.1"/>
    </source>
</evidence>
<evidence type="ECO:0000256" key="1">
    <source>
        <dbReference type="SAM" id="MobiDB-lite"/>
    </source>
</evidence>
<dbReference type="Pfam" id="PF08058">
    <property type="entry name" value="NPCC"/>
    <property type="match status" value="1"/>
</dbReference>
<dbReference type="GO" id="GO:0070762">
    <property type="term" value="C:nuclear pore transmembrane ring"/>
    <property type="evidence" value="ECO:0007669"/>
    <property type="project" value="TreeGrafter"/>
</dbReference>
<evidence type="ECO:0000256" key="2">
    <source>
        <dbReference type="SAM" id="Phobius"/>
    </source>
</evidence>
<dbReference type="EMBL" id="KV453843">
    <property type="protein sequence ID" value="ODV88948.1"/>
    <property type="molecule type" value="Genomic_DNA"/>
</dbReference>
<feature type="compositionally biased region" description="Polar residues" evidence="1">
    <location>
        <begin position="182"/>
        <end position="205"/>
    </location>
</feature>